<protein>
    <submittedName>
        <fullName evidence="2">4133_t:CDS:1</fullName>
    </submittedName>
</protein>
<dbReference type="InterPro" id="IPR057315">
    <property type="entry name" value="Exo_endo_phos_PGAP2IP_C"/>
</dbReference>
<feature type="domain" description="PGAP2IP C-terminal nuclease-like" evidence="1">
    <location>
        <begin position="5"/>
        <end position="149"/>
    </location>
</feature>
<reference evidence="2" key="1">
    <citation type="submission" date="2021-06" db="EMBL/GenBank/DDBJ databases">
        <authorList>
            <person name="Kallberg Y."/>
            <person name="Tangrot J."/>
            <person name="Rosling A."/>
        </authorList>
    </citation>
    <scope>NUCLEOTIDE SEQUENCE</scope>
    <source>
        <strain evidence="2">AZ414A</strain>
    </source>
</reference>
<dbReference type="EMBL" id="CAJVPK010009254">
    <property type="protein sequence ID" value="CAG8665901.1"/>
    <property type="molecule type" value="Genomic_DNA"/>
</dbReference>
<dbReference type="OrthoDB" id="68581at2759"/>
<evidence type="ECO:0000259" key="1">
    <source>
        <dbReference type="Pfam" id="PF23226"/>
    </source>
</evidence>
<dbReference type="Proteomes" id="UP000789706">
    <property type="component" value="Unassembled WGS sequence"/>
</dbReference>
<dbReference type="GO" id="GO:0031505">
    <property type="term" value="P:fungal-type cell wall organization"/>
    <property type="evidence" value="ECO:0007669"/>
    <property type="project" value="TreeGrafter"/>
</dbReference>
<dbReference type="SUPFAM" id="SSF56219">
    <property type="entry name" value="DNase I-like"/>
    <property type="match status" value="1"/>
</dbReference>
<feature type="non-terminal residue" evidence="2">
    <location>
        <position position="150"/>
    </location>
</feature>
<dbReference type="GO" id="GO:0005783">
    <property type="term" value="C:endoplasmic reticulum"/>
    <property type="evidence" value="ECO:0007669"/>
    <property type="project" value="TreeGrafter"/>
</dbReference>
<dbReference type="InterPro" id="IPR036691">
    <property type="entry name" value="Endo/exonu/phosph_ase_sf"/>
</dbReference>
<dbReference type="GO" id="GO:0016020">
    <property type="term" value="C:membrane"/>
    <property type="evidence" value="ECO:0007669"/>
    <property type="project" value="GOC"/>
</dbReference>
<comment type="caution">
    <text evidence="2">The sequence shown here is derived from an EMBL/GenBank/DDBJ whole genome shotgun (WGS) entry which is preliminary data.</text>
</comment>
<gene>
    <name evidence="2" type="ORF">DEBURN_LOCUS11923</name>
</gene>
<evidence type="ECO:0000313" key="2">
    <source>
        <dbReference type="EMBL" id="CAG8665901.1"/>
    </source>
</evidence>
<keyword evidence="3" id="KW-1185">Reference proteome</keyword>
<dbReference type="PANTHER" id="PTHR14859">
    <property type="entry name" value="CALCOFLUOR WHITE HYPERSENSITIVE PROTEIN PRECURSOR"/>
    <property type="match status" value="1"/>
</dbReference>
<organism evidence="2 3">
    <name type="scientific">Diversispora eburnea</name>
    <dbReference type="NCBI Taxonomy" id="1213867"/>
    <lineage>
        <taxon>Eukaryota</taxon>
        <taxon>Fungi</taxon>
        <taxon>Fungi incertae sedis</taxon>
        <taxon>Mucoromycota</taxon>
        <taxon>Glomeromycotina</taxon>
        <taxon>Glomeromycetes</taxon>
        <taxon>Diversisporales</taxon>
        <taxon>Diversisporaceae</taxon>
        <taxon>Diversispora</taxon>
    </lineage>
</organism>
<dbReference type="Pfam" id="PF23226">
    <property type="entry name" value="Exo_endo_phos_PGAP2IP"/>
    <property type="match status" value="1"/>
</dbReference>
<feature type="non-terminal residue" evidence="2">
    <location>
        <position position="1"/>
    </location>
</feature>
<accession>A0A9N9HDM2</accession>
<proteinExistence type="predicted"/>
<dbReference type="GO" id="GO:0006506">
    <property type="term" value="P:GPI anchor biosynthetic process"/>
    <property type="evidence" value="ECO:0007669"/>
    <property type="project" value="TreeGrafter"/>
</dbReference>
<dbReference type="InterPro" id="IPR051916">
    <property type="entry name" value="GPI-anchor_lipid_remodeler"/>
</dbReference>
<dbReference type="PANTHER" id="PTHR14859:SF1">
    <property type="entry name" value="PGAP2-INTERACTING PROTEIN"/>
    <property type="match status" value="1"/>
</dbReference>
<sequence>NDMWTRMRDLIKDLEIDAIGLLKSDIGRIIMGNRDFTQFLTGDLKMYSDYGPRTSKHAMLSKLPIINSAHHLLPSPVGELACANHATLDAYGKEVDAIVSHNGQEEYVEDRRLQTTGLAKIMKSNNNLIIFLGVTKPQEGNYFTLMDDGN</sequence>
<evidence type="ECO:0000313" key="3">
    <source>
        <dbReference type="Proteomes" id="UP000789706"/>
    </source>
</evidence>
<dbReference type="Gene3D" id="3.60.10.10">
    <property type="entry name" value="Endonuclease/exonuclease/phosphatase"/>
    <property type="match status" value="1"/>
</dbReference>
<dbReference type="AlphaFoldDB" id="A0A9N9HDM2"/>
<name>A0A9N9HDM2_9GLOM</name>